<sequence>MKWTLTTDGRFDVSSYYEALRGAREVLIPWNWTGAVFKKNGESSDHLFLHCCMAKQLWDCILNLFGLNWVMPRTVLIGGCWSGALGNHRMAGIWRMIPHCLTWSLERTQPPDLRRNGDDFPG</sequence>
<gene>
    <name evidence="1" type="ORF">FSB_LOCUS51351</name>
</gene>
<accession>A0A2N9IHD6</accession>
<reference evidence="1" key="1">
    <citation type="submission" date="2018-02" db="EMBL/GenBank/DDBJ databases">
        <authorList>
            <person name="Cohen D.B."/>
            <person name="Kent A.D."/>
        </authorList>
    </citation>
    <scope>NUCLEOTIDE SEQUENCE</scope>
</reference>
<protein>
    <recommendedName>
        <fullName evidence="2">Reverse transcriptase zinc-binding domain-containing protein</fullName>
    </recommendedName>
</protein>
<dbReference type="EMBL" id="OIVN01005657">
    <property type="protein sequence ID" value="SPD23469.1"/>
    <property type="molecule type" value="Genomic_DNA"/>
</dbReference>
<evidence type="ECO:0000313" key="1">
    <source>
        <dbReference type="EMBL" id="SPD23469.1"/>
    </source>
</evidence>
<proteinExistence type="predicted"/>
<evidence type="ECO:0008006" key="2">
    <source>
        <dbReference type="Google" id="ProtNLM"/>
    </source>
</evidence>
<dbReference type="AlphaFoldDB" id="A0A2N9IHD6"/>
<organism evidence="1">
    <name type="scientific">Fagus sylvatica</name>
    <name type="common">Beechnut</name>
    <dbReference type="NCBI Taxonomy" id="28930"/>
    <lineage>
        <taxon>Eukaryota</taxon>
        <taxon>Viridiplantae</taxon>
        <taxon>Streptophyta</taxon>
        <taxon>Embryophyta</taxon>
        <taxon>Tracheophyta</taxon>
        <taxon>Spermatophyta</taxon>
        <taxon>Magnoliopsida</taxon>
        <taxon>eudicotyledons</taxon>
        <taxon>Gunneridae</taxon>
        <taxon>Pentapetalae</taxon>
        <taxon>rosids</taxon>
        <taxon>fabids</taxon>
        <taxon>Fagales</taxon>
        <taxon>Fagaceae</taxon>
        <taxon>Fagus</taxon>
    </lineage>
</organism>
<name>A0A2N9IHD6_FAGSY</name>